<dbReference type="OrthoDB" id="432953at2759"/>
<dbReference type="EMBL" id="PJQM01001910">
    <property type="protein sequence ID" value="RCH99794.1"/>
    <property type="molecule type" value="Genomic_DNA"/>
</dbReference>
<evidence type="ECO:0000313" key="3">
    <source>
        <dbReference type="Proteomes" id="UP000253551"/>
    </source>
</evidence>
<dbReference type="AlphaFoldDB" id="A0A367KC38"/>
<dbReference type="PANTHER" id="PTHR21575:SF12">
    <property type="entry name" value="PROTEIN HID1"/>
    <property type="match status" value="1"/>
</dbReference>
<dbReference type="Proteomes" id="UP000253551">
    <property type="component" value="Unassembled WGS sequence"/>
</dbReference>
<feature type="compositionally biased region" description="Polar residues" evidence="1">
    <location>
        <begin position="233"/>
        <end position="246"/>
    </location>
</feature>
<organism evidence="2 3">
    <name type="scientific">Rhizopus stolonifer</name>
    <name type="common">Rhizopus nigricans</name>
    <dbReference type="NCBI Taxonomy" id="4846"/>
    <lineage>
        <taxon>Eukaryota</taxon>
        <taxon>Fungi</taxon>
        <taxon>Fungi incertae sedis</taxon>
        <taxon>Mucoromycota</taxon>
        <taxon>Mucoromycotina</taxon>
        <taxon>Mucoromycetes</taxon>
        <taxon>Mucorales</taxon>
        <taxon>Mucorineae</taxon>
        <taxon>Rhizopodaceae</taxon>
        <taxon>Rhizopus</taxon>
    </lineage>
</organism>
<dbReference type="InterPro" id="IPR026705">
    <property type="entry name" value="Hid-1/Ecm30"/>
</dbReference>
<keyword evidence="3" id="KW-1185">Reference proteome</keyword>
<evidence type="ECO:0000313" key="2">
    <source>
        <dbReference type="EMBL" id="RCH99794.1"/>
    </source>
</evidence>
<protein>
    <recommendedName>
        <fullName evidence="4">Dymeclin</fullName>
    </recommendedName>
</protein>
<dbReference type="GO" id="GO:0016020">
    <property type="term" value="C:membrane"/>
    <property type="evidence" value="ECO:0007669"/>
    <property type="project" value="TreeGrafter"/>
</dbReference>
<feature type="compositionally biased region" description="Low complexity" evidence="1">
    <location>
        <begin position="223"/>
        <end position="232"/>
    </location>
</feature>
<dbReference type="PANTHER" id="PTHR21575">
    <property type="entry name" value="PROTEIN HID1"/>
    <property type="match status" value="1"/>
</dbReference>
<dbReference type="STRING" id="4846.A0A367KC38"/>
<evidence type="ECO:0000256" key="1">
    <source>
        <dbReference type="SAM" id="MobiDB-lite"/>
    </source>
</evidence>
<feature type="non-terminal residue" evidence="2">
    <location>
        <position position="1"/>
    </location>
</feature>
<name>A0A367KC38_RHIST</name>
<evidence type="ECO:0008006" key="4">
    <source>
        <dbReference type="Google" id="ProtNLM"/>
    </source>
</evidence>
<sequence>TIFSLIASSRGALSTLYPALTKTVTNISPYLKNLSQTTSSKLLALFSSMSAPGFLLADESNHHLIEYLLEALNNLLQFQFSNNPGLVYAILRSHRKFQRLAEFSLDNALIEIERARQAKESRLPRQSSEEPGGATNPGMSEKAKESKNLSYEQIIEYLRNLSITDILPVAHPVIIRKFQWSDPLVIWFRSMLWGQAYIASISNYGPWNNTHVKLFHVKQQQQQQQQQQQSQQVTDDTSFTTRISNA</sequence>
<dbReference type="Pfam" id="PF12722">
    <property type="entry name" value="Hid1"/>
    <property type="match status" value="1"/>
</dbReference>
<dbReference type="GO" id="GO:0000138">
    <property type="term" value="C:Golgi trans cisterna"/>
    <property type="evidence" value="ECO:0007669"/>
    <property type="project" value="TreeGrafter"/>
</dbReference>
<gene>
    <name evidence="2" type="ORF">CU098_000310</name>
</gene>
<dbReference type="GO" id="GO:0005797">
    <property type="term" value="C:Golgi medial cisterna"/>
    <property type="evidence" value="ECO:0007669"/>
    <property type="project" value="TreeGrafter"/>
</dbReference>
<feature type="region of interest" description="Disordered" evidence="1">
    <location>
        <begin position="120"/>
        <end position="145"/>
    </location>
</feature>
<reference evidence="2 3" key="1">
    <citation type="journal article" date="2018" name="G3 (Bethesda)">
        <title>Phylogenetic and Phylogenomic Definition of Rhizopus Species.</title>
        <authorList>
            <person name="Gryganskyi A.P."/>
            <person name="Golan J."/>
            <person name="Dolatabadi S."/>
            <person name="Mondo S."/>
            <person name="Robb S."/>
            <person name="Idnurm A."/>
            <person name="Muszewska A."/>
            <person name="Steczkiewicz K."/>
            <person name="Masonjones S."/>
            <person name="Liao H.L."/>
            <person name="Gajdeczka M.T."/>
            <person name="Anike F."/>
            <person name="Vuek A."/>
            <person name="Anishchenko I.M."/>
            <person name="Voigt K."/>
            <person name="de Hoog G.S."/>
            <person name="Smith M.E."/>
            <person name="Heitman J."/>
            <person name="Vilgalys R."/>
            <person name="Stajich J.E."/>
        </authorList>
    </citation>
    <scope>NUCLEOTIDE SEQUENCE [LARGE SCALE GENOMIC DNA]</scope>
    <source>
        <strain evidence="2 3">LSU 92-RS-03</strain>
    </source>
</reference>
<accession>A0A367KC38</accession>
<comment type="caution">
    <text evidence="2">The sequence shown here is derived from an EMBL/GenBank/DDBJ whole genome shotgun (WGS) entry which is preliminary data.</text>
</comment>
<feature type="region of interest" description="Disordered" evidence="1">
    <location>
        <begin position="223"/>
        <end position="246"/>
    </location>
</feature>
<proteinExistence type="predicted"/>